<dbReference type="GO" id="GO:0003677">
    <property type="term" value="F:DNA binding"/>
    <property type="evidence" value="ECO:0007669"/>
    <property type="project" value="UniProtKB-KW"/>
</dbReference>
<dbReference type="SMART" id="SM00530">
    <property type="entry name" value="HTH_XRE"/>
    <property type="match status" value="1"/>
</dbReference>
<dbReference type="RefSeq" id="WP_288185248.1">
    <property type="nucleotide sequence ID" value="NZ_LT608335.1"/>
</dbReference>
<dbReference type="PANTHER" id="PTHR43236">
    <property type="entry name" value="ANTITOXIN HIGA1"/>
    <property type="match status" value="1"/>
</dbReference>
<evidence type="ECO:0000256" key="1">
    <source>
        <dbReference type="ARBA" id="ARBA00007227"/>
    </source>
</evidence>
<dbReference type="InterPro" id="IPR052345">
    <property type="entry name" value="Rad_response_metalloprotease"/>
</dbReference>
<dbReference type="Gene3D" id="1.10.10.2910">
    <property type="match status" value="1"/>
</dbReference>
<dbReference type="InterPro" id="IPR010359">
    <property type="entry name" value="IrrE_HExxH"/>
</dbReference>
<evidence type="ECO:0000313" key="3">
    <source>
        <dbReference type="EMBL" id="SCM82597.1"/>
    </source>
</evidence>
<feature type="domain" description="HTH cro/C1-type" evidence="2">
    <location>
        <begin position="11"/>
        <end position="65"/>
    </location>
</feature>
<comment type="similarity">
    <text evidence="1">Belongs to the short-chain fatty acyl-CoA assimilation regulator (ScfR) family.</text>
</comment>
<dbReference type="Pfam" id="PF12844">
    <property type="entry name" value="HTH_19"/>
    <property type="match status" value="1"/>
</dbReference>
<dbReference type="EMBL" id="FMJE01000005">
    <property type="protein sequence ID" value="SCM82597.1"/>
    <property type="molecule type" value="Genomic_DNA"/>
</dbReference>
<keyword evidence="3" id="KW-0238">DNA-binding</keyword>
<dbReference type="Pfam" id="PF06114">
    <property type="entry name" value="Peptidase_M78"/>
    <property type="match status" value="1"/>
</dbReference>
<proteinExistence type="inferred from homology"/>
<evidence type="ECO:0000259" key="2">
    <source>
        <dbReference type="PROSITE" id="PS50943"/>
    </source>
</evidence>
<dbReference type="PANTHER" id="PTHR43236:SF1">
    <property type="entry name" value="BLL7220 PROTEIN"/>
    <property type="match status" value="1"/>
</dbReference>
<sequence>MDKRIFNGKRLKNARLFRGLTLTELADHTGISKQSISLYENERNTPEHERVQVLASTLNFPYEFFFQKDACETVTEVTYFRSLASATKMSRTAQSIKLEYVAKTYEVLLNYIDFPHLNLPEISFDGNDDEFDDKCIEDTQQQIESIAQQVREHWGIGDAPIKNLQFLLEKNGIIVTGFNTQEDKIDAFSQRTIIGNRDMYFIAVALGERPEGRIRFDMAHELGHILLHPWSENLDLITKEEFKAREKQANMFASAFLLPKSSFSQDVQAYPTDLKYYQFLKRKWKASIQAMVYRSNQLGIITDNQFQYMMRQISKNGWRTKEPDDTPCALNETIFQGAIDLLIEEKILSASSVLRTFKQYGITLYRQDIEDLLHLRKETLFDEESKPQILQLKRPRNLADGGIE</sequence>
<dbReference type="Gene3D" id="1.10.260.40">
    <property type="entry name" value="lambda repressor-like DNA-binding domains"/>
    <property type="match status" value="1"/>
</dbReference>
<protein>
    <submittedName>
        <fullName evidence="3">Putative Xre family DNA-binding protein</fullName>
    </submittedName>
</protein>
<dbReference type="AlphaFoldDB" id="A0A212LYS0"/>
<dbReference type="CDD" id="cd00093">
    <property type="entry name" value="HTH_XRE"/>
    <property type="match status" value="1"/>
</dbReference>
<dbReference type="InterPro" id="IPR001387">
    <property type="entry name" value="Cro/C1-type_HTH"/>
</dbReference>
<reference evidence="3" key="1">
    <citation type="submission" date="2016-08" db="EMBL/GenBank/DDBJ databases">
        <authorList>
            <person name="Seilhamer J.J."/>
        </authorList>
    </citation>
    <scope>NUCLEOTIDE SEQUENCE</scope>
    <source>
        <strain evidence="3">86</strain>
    </source>
</reference>
<dbReference type="PROSITE" id="PS50943">
    <property type="entry name" value="HTH_CROC1"/>
    <property type="match status" value="1"/>
</dbReference>
<gene>
    <name evidence="3" type="ORF">KL86SPO_50368</name>
</gene>
<dbReference type="SUPFAM" id="SSF47413">
    <property type="entry name" value="lambda repressor-like DNA-binding domains"/>
    <property type="match status" value="1"/>
</dbReference>
<dbReference type="InterPro" id="IPR010982">
    <property type="entry name" value="Lambda_DNA-bd_dom_sf"/>
</dbReference>
<name>A0A212LYS0_9FIRM</name>
<organism evidence="3">
    <name type="scientific">uncultured Sporomusa sp</name>
    <dbReference type="NCBI Taxonomy" id="307249"/>
    <lineage>
        <taxon>Bacteria</taxon>
        <taxon>Bacillati</taxon>
        <taxon>Bacillota</taxon>
        <taxon>Negativicutes</taxon>
        <taxon>Selenomonadales</taxon>
        <taxon>Sporomusaceae</taxon>
        <taxon>Sporomusa</taxon>
        <taxon>environmental samples</taxon>
    </lineage>
</organism>
<accession>A0A212LYS0</accession>